<protein>
    <submittedName>
        <fullName evidence="3">Tetratricopeptide repeat protein</fullName>
    </submittedName>
</protein>
<evidence type="ECO:0000313" key="5">
    <source>
        <dbReference type="Proteomes" id="UP001208912"/>
    </source>
</evidence>
<feature type="repeat" description="TPR" evidence="1">
    <location>
        <begin position="79"/>
        <end position="112"/>
    </location>
</feature>
<evidence type="ECO:0000313" key="2">
    <source>
        <dbReference type="EMBL" id="MCW7528487.1"/>
    </source>
</evidence>
<dbReference type="Pfam" id="PF13181">
    <property type="entry name" value="TPR_8"/>
    <property type="match status" value="1"/>
</dbReference>
<reference evidence="3 5" key="1">
    <citation type="submission" date="2022-06" db="EMBL/GenBank/DDBJ databases">
        <title>Leptospira isolates from biofilms formed at urban environments.</title>
        <authorList>
            <person name="Ribeiro P.S."/>
            <person name="Sousa T."/>
            <person name="Carvalho N."/>
            <person name="Aburjaile F."/>
            <person name="Neves F."/>
            <person name="Oliveira D."/>
            <person name="Blanco L."/>
            <person name="Lima J."/>
            <person name="Costa F."/>
            <person name="Brenig B."/>
            <person name="Soares S."/>
            <person name="Ramos R."/>
            <person name="Goes-Neto A."/>
            <person name="Matiuzzi M."/>
            <person name="Azevedo V."/>
            <person name="Ristow P."/>
        </authorList>
    </citation>
    <scope>NUCLEOTIDE SEQUENCE</scope>
    <source>
        <strain evidence="2 5">VSF19</strain>
        <strain evidence="3">VSF20</strain>
    </source>
</reference>
<proteinExistence type="predicted"/>
<dbReference type="Proteomes" id="UP001208540">
    <property type="component" value="Unassembled WGS sequence"/>
</dbReference>
<evidence type="ECO:0000256" key="1">
    <source>
        <dbReference type="PROSITE-ProRule" id="PRU00339"/>
    </source>
</evidence>
<dbReference type="AlphaFoldDB" id="A0AAW5VTQ9"/>
<dbReference type="RefSeq" id="WP_265353570.1">
    <property type="nucleotide sequence ID" value="NZ_JAMQPL010000038.1"/>
</dbReference>
<dbReference type="EMBL" id="JAMQPL010000038">
    <property type="protein sequence ID" value="MCW7532345.1"/>
    <property type="molecule type" value="Genomic_DNA"/>
</dbReference>
<evidence type="ECO:0000313" key="4">
    <source>
        <dbReference type="Proteomes" id="UP001208540"/>
    </source>
</evidence>
<dbReference type="Gene3D" id="1.25.40.10">
    <property type="entry name" value="Tetratricopeptide repeat domain"/>
    <property type="match status" value="1"/>
</dbReference>
<evidence type="ECO:0000313" key="3">
    <source>
        <dbReference type="EMBL" id="MCW7532345.1"/>
    </source>
</evidence>
<dbReference type="NCBIfam" id="NF047558">
    <property type="entry name" value="TPR_END_plus"/>
    <property type="match status" value="1"/>
</dbReference>
<keyword evidence="5" id="KW-1185">Reference proteome</keyword>
<comment type="caution">
    <text evidence="3">The sequence shown here is derived from an EMBL/GenBank/DDBJ whole genome shotgun (WGS) entry which is preliminary data.</text>
</comment>
<dbReference type="InterPro" id="IPR011990">
    <property type="entry name" value="TPR-like_helical_dom_sf"/>
</dbReference>
<keyword evidence="1" id="KW-0802">TPR repeat</keyword>
<gene>
    <name evidence="2" type="ORF">ND861_19175</name>
    <name evidence="3" type="ORF">ND862_19165</name>
</gene>
<accession>A0AAW5VTQ9</accession>
<dbReference type="InterPro" id="IPR019734">
    <property type="entry name" value="TPR_rpt"/>
</dbReference>
<organism evidence="3 4">
    <name type="scientific">Leptospira soteropolitanensis</name>
    <dbReference type="NCBI Taxonomy" id="2950025"/>
    <lineage>
        <taxon>Bacteria</taxon>
        <taxon>Pseudomonadati</taxon>
        <taxon>Spirochaetota</taxon>
        <taxon>Spirochaetia</taxon>
        <taxon>Leptospirales</taxon>
        <taxon>Leptospiraceae</taxon>
        <taxon>Leptospira</taxon>
    </lineage>
</organism>
<name>A0AAW5VTQ9_9LEPT</name>
<sequence length="314" mass="36547">MNRKMCITIGMLILFNSKVFSEENILSENFIKKHKNYNQYSYEFEAEKKIKTVENLKNQKKFEDAINEINSILKIYPLPKAYYTLGNIYMDLKNYNSAEKAYKLALIDRSYSKAYIHYNLACLYSLINNEKEAFLNLKEALVSGYPHLDFISKDKDLENLRKSNKWQEFKKKNIQLNYSENLIGTYNIDDTGKSELFLCKNNIAIKSSYLSSTLDGSCCRADGVNPKNNYDYGTWRIIDNRIIVIYYKACGYRGALPPKPNEGAPADCVNKRNCSLTQECMKTEFSNYTHFDLLETNQEKLVKETKNHKIACDF</sequence>
<dbReference type="SMART" id="SM00028">
    <property type="entry name" value="TPR"/>
    <property type="match status" value="2"/>
</dbReference>
<dbReference type="Proteomes" id="UP001208912">
    <property type="component" value="Unassembled WGS sequence"/>
</dbReference>
<dbReference type="PROSITE" id="PS50005">
    <property type="entry name" value="TPR"/>
    <property type="match status" value="1"/>
</dbReference>
<dbReference type="EMBL" id="JAMQPM010000040">
    <property type="protein sequence ID" value="MCW7528487.1"/>
    <property type="molecule type" value="Genomic_DNA"/>
</dbReference>
<dbReference type="SUPFAM" id="SSF48452">
    <property type="entry name" value="TPR-like"/>
    <property type="match status" value="1"/>
</dbReference>